<feature type="chain" id="PRO_5015452226" evidence="9">
    <location>
        <begin position="24"/>
        <end position="213"/>
    </location>
</feature>
<evidence type="ECO:0000256" key="5">
    <source>
        <dbReference type="ARBA" id="ARBA00022984"/>
    </source>
</evidence>
<evidence type="ECO:0000313" key="12">
    <source>
        <dbReference type="Proteomes" id="UP000240996"/>
    </source>
</evidence>
<evidence type="ECO:0000256" key="3">
    <source>
        <dbReference type="ARBA" id="ARBA00022679"/>
    </source>
</evidence>
<reference evidence="11 12" key="1">
    <citation type="submission" date="2018-04" db="EMBL/GenBank/DDBJ databases">
        <title>Genomic Encyclopedia of Type Strains, Phase III (KMG-III): the genomes of soil and plant-associated and newly described type strains.</title>
        <authorList>
            <person name="Whitman W."/>
        </authorList>
    </citation>
    <scope>NUCLEOTIDE SEQUENCE [LARGE SCALE GENOMIC DNA]</scope>
    <source>
        <strain evidence="11 12">NW12</strain>
    </source>
</reference>
<dbReference type="Proteomes" id="UP000240996">
    <property type="component" value="Unassembled WGS sequence"/>
</dbReference>
<dbReference type="GO" id="GO:0071555">
    <property type="term" value="P:cell wall organization"/>
    <property type="evidence" value="ECO:0007669"/>
    <property type="project" value="UniProtKB-UniRule"/>
</dbReference>
<evidence type="ECO:0000256" key="4">
    <source>
        <dbReference type="ARBA" id="ARBA00022960"/>
    </source>
</evidence>
<evidence type="ECO:0000256" key="9">
    <source>
        <dbReference type="SAM" id="SignalP"/>
    </source>
</evidence>
<comment type="similarity">
    <text evidence="2">Belongs to the YkuD family.</text>
</comment>
<keyword evidence="3" id="KW-0808">Transferase</keyword>
<keyword evidence="5 7" id="KW-0573">Peptidoglycan synthesis</keyword>
<dbReference type="PANTHER" id="PTHR30582">
    <property type="entry name" value="L,D-TRANSPEPTIDASE"/>
    <property type="match status" value="1"/>
</dbReference>
<organism evidence="11 12">
    <name type="scientific">Sphingomonas aerolata</name>
    <dbReference type="NCBI Taxonomy" id="185951"/>
    <lineage>
        <taxon>Bacteria</taxon>
        <taxon>Pseudomonadati</taxon>
        <taxon>Pseudomonadota</taxon>
        <taxon>Alphaproteobacteria</taxon>
        <taxon>Sphingomonadales</taxon>
        <taxon>Sphingomonadaceae</taxon>
        <taxon>Sphingomonas</taxon>
    </lineage>
</organism>
<dbReference type="GO" id="GO:0016740">
    <property type="term" value="F:transferase activity"/>
    <property type="evidence" value="ECO:0007669"/>
    <property type="project" value="UniProtKB-KW"/>
</dbReference>
<keyword evidence="4 7" id="KW-0133">Cell shape</keyword>
<keyword evidence="6 7" id="KW-0961">Cell wall biogenesis/degradation</keyword>
<feature type="domain" description="L,D-TPase catalytic" evidence="10">
    <location>
        <begin position="91"/>
        <end position="199"/>
    </location>
</feature>
<dbReference type="InterPro" id="IPR005490">
    <property type="entry name" value="LD_TPept_cat_dom"/>
</dbReference>
<dbReference type="GO" id="GO:0008360">
    <property type="term" value="P:regulation of cell shape"/>
    <property type="evidence" value="ECO:0007669"/>
    <property type="project" value="UniProtKB-UniRule"/>
</dbReference>
<evidence type="ECO:0000256" key="2">
    <source>
        <dbReference type="ARBA" id="ARBA00005992"/>
    </source>
</evidence>
<dbReference type="EMBL" id="PZZN01000001">
    <property type="protein sequence ID" value="PTM47542.1"/>
    <property type="molecule type" value="Genomic_DNA"/>
</dbReference>
<evidence type="ECO:0000259" key="10">
    <source>
        <dbReference type="PROSITE" id="PS52029"/>
    </source>
</evidence>
<evidence type="ECO:0000313" key="11">
    <source>
        <dbReference type="EMBL" id="PTM47542.1"/>
    </source>
</evidence>
<dbReference type="GO" id="GO:0071972">
    <property type="term" value="F:peptidoglycan L,D-transpeptidase activity"/>
    <property type="evidence" value="ECO:0007669"/>
    <property type="project" value="TreeGrafter"/>
</dbReference>
<dbReference type="AlphaFoldDB" id="A0A2T4YUQ4"/>
<dbReference type="SUPFAM" id="SSF141523">
    <property type="entry name" value="L,D-transpeptidase catalytic domain-like"/>
    <property type="match status" value="1"/>
</dbReference>
<dbReference type="PROSITE" id="PS52029">
    <property type="entry name" value="LD_TPASE"/>
    <property type="match status" value="1"/>
</dbReference>
<dbReference type="InterPro" id="IPR038063">
    <property type="entry name" value="Transpep_catalytic_dom"/>
</dbReference>
<feature type="active site" description="Proton donor/acceptor" evidence="7">
    <location>
        <position position="162"/>
    </location>
</feature>
<gene>
    <name evidence="11" type="ORF">C8J24_0941</name>
</gene>
<name>A0A2T4YUQ4_9SPHN</name>
<feature type="signal peptide" evidence="9">
    <location>
        <begin position="1"/>
        <end position="23"/>
    </location>
</feature>
<evidence type="ECO:0000256" key="7">
    <source>
        <dbReference type="PROSITE-ProRule" id="PRU01373"/>
    </source>
</evidence>
<accession>A0A2T4YUQ4</accession>
<dbReference type="CDD" id="cd16913">
    <property type="entry name" value="YkuD_like"/>
    <property type="match status" value="1"/>
</dbReference>
<dbReference type="PANTHER" id="PTHR30582:SF2">
    <property type="entry name" value="L,D-TRANSPEPTIDASE YCIB-RELATED"/>
    <property type="match status" value="1"/>
</dbReference>
<evidence type="ECO:0000256" key="8">
    <source>
        <dbReference type="SAM" id="MobiDB-lite"/>
    </source>
</evidence>
<dbReference type="UniPathway" id="UPA00219"/>
<dbReference type="Pfam" id="PF03734">
    <property type="entry name" value="YkuD"/>
    <property type="match status" value="1"/>
</dbReference>
<dbReference type="InterPro" id="IPR050979">
    <property type="entry name" value="LD-transpeptidase"/>
</dbReference>
<sequence>MPTLQHLAVSILGLTLAGGTAIALTGARPVTATQDPAAARTAPKARPAAPAPKPAAPDPAAYTVKRILQIPGPMRQGDHYWDETGAPQGPVVVTVDLAAQTVSVFRAGYEIGTAVIIYGADEKPTPLGVFPITQKDADHVSNLYNAPMPYMLRLTNDGISIHGSDVGDGYATHGCIGVPRAFAKRIFDAVKLGDRVIVTDGERLDLGQPITAA</sequence>
<evidence type="ECO:0000256" key="6">
    <source>
        <dbReference type="ARBA" id="ARBA00023316"/>
    </source>
</evidence>
<dbReference type="GO" id="GO:0005576">
    <property type="term" value="C:extracellular region"/>
    <property type="evidence" value="ECO:0007669"/>
    <property type="project" value="TreeGrafter"/>
</dbReference>
<keyword evidence="9" id="KW-0732">Signal</keyword>
<feature type="active site" description="Nucleophile" evidence="7">
    <location>
        <position position="175"/>
    </location>
</feature>
<comment type="caution">
    <text evidence="11">The sequence shown here is derived from an EMBL/GenBank/DDBJ whole genome shotgun (WGS) entry which is preliminary data.</text>
</comment>
<keyword evidence="12" id="KW-1185">Reference proteome</keyword>
<proteinExistence type="inferred from homology"/>
<evidence type="ECO:0000256" key="1">
    <source>
        <dbReference type="ARBA" id="ARBA00004752"/>
    </source>
</evidence>
<feature type="compositionally biased region" description="Low complexity" evidence="8">
    <location>
        <begin position="35"/>
        <end position="48"/>
    </location>
</feature>
<dbReference type="GO" id="GO:0018104">
    <property type="term" value="P:peptidoglycan-protein cross-linking"/>
    <property type="evidence" value="ECO:0007669"/>
    <property type="project" value="TreeGrafter"/>
</dbReference>
<protein>
    <submittedName>
        <fullName evidence="11">L,D-transpeptidase-like protein</fullName>
    </submittedName>
</protein>
<dbReference type="Gene3D" id="2.40.440.10">
    <property type="entry name" value="L,D-transpeptidase catalytic domain-like"/>
    <property type="match status" value="1"/>
</dbReference>
<dbReference type="RefSeq" id="WP_107930653.1">
    <property type="nucleotide sequence ID" value="NZ_PZZN01000001.1"/>
</dbReference>
<feature type="region of interest" description="Disordered" evidence="8">
    <location>
        <begin position="32"/>
        <end position="58"/>
    </location>
</feature>
<comment type="pathway">
    <text evidence="1 7">Cell wall biogenesis; peptidoglycan biosynthesis.</text>
</comment>